<organism evidence="1 2">
    <name type="scientific">Thermofilum pendens (strain DSM 2475 / Hrk 5)</name>
    <dbReference type="NCBI Taxonomy" id="368408"/>
    <lineage>
        <taxon>Archaea</taxon>
        <taxon>Thermoproteota</taxon>
        <taxon>Thermoprotei</taxon>
        <taxon>Thermofilales</taxon>
        <taxon>Thermofilaceae</taxon>
        <taxon>Thermofilum</taxon>
    </lineage>
</organism>
<dbReference type="PANTHER" id="PTHR30348">
    <property type="entry name" value="UNCHARACTERIZED PROTEIN YECE"/>
    <property type="match status" value="1"/>
</dbReference>
<protein>
    <recommendedName>
        <fullName evidence="3">DUF72 domain-containing protein</fullName>
    </recommendedName>
</protein>
<dbReference type="eggNOG" id="arCOG04291">
    <property type="taxonomic scope" value="Archaea"/>
</dbReference>
<evidence type="ECO:0008006" key="3">
    <source>
        <dbReference type="Google" id="ProtNLM"/>
    </source>
</evidence>
<reference evidence="2" key="1">
    <citation type="journal article" date="2008" name="J. Bacteriol.">
        <title>Genome sequence of Thermofilum pendens reveals an exceptional loss of biosynthetic pathways without genome reduction.</title>
        <authorList>
            <person name="Anderson I."/>
            <person name="Rodriguez J."/>
            <person name="Susanti D."/>
            <person name="Porat I."/>
            <person name="Reich C."/>
            <person name="Ulrich L.E."/>
            <person name="Elkins J.G."/>
            <person name="Mavromatis K."/>
            <person name="Lykidis A."/>
            <person name="Kim E."/>
            <person name="Thompson L.S."/>
            <person name="Nolan M."/>
            <person name="Land M."/>
            <person name="Copeland A."/>
            <person name="Lapidus A."/>
            <person name="Lucas S."/>
            <person name="Detter C."/>
            <person name="Zhulin I.B."/>
            <person name="Olsen G.J."/>
            <person name="Whitman W."/>
            <person name="Mukhopadhyay B."/>
            <person name="Bristow J."/>
            <person name="Kyrpides N."/>
        </authorList>
    </citation>
    <scope>NUCLEOTIDE SEQUENCE [LARGE SCALE GENOMIC DNA]</scope>
    <source>
        <strain evidence="2">DSM 2475 / Hrk 5</strain>
    </source>
</reference>
<evidence type="ECO:0000313" key="2">
    <source>
        <dbReference type="Proteomes" id="UP000000641"/>
    </source>
</evidence>
<accession>A1RZI5</accession>
<dbReference type="GeneID" id="4601629"/>
<dbReference type="InterPro" id="IPR002763">
    <property type="entry name" value="DUF72"/>
</dbReference>
<name>A1RZI5_THEPD</name>
<dbReference type="RefSeq" id="WP_011752880.1">
    <property type="nucleotide sequence ID" value="NC_008698.1"/>
</dbReference>
<dbReference type="HOGENOM" id="CLU_1192595_0_0_2"/>
<keyword evidence="2" id="KW-1185">Reference proteome</keyword>
<gene>
    <name evidence="1" type="ordered locus">Tpen_1217</name>
</gene>
<dbReference type="Pfam" id="PF01904">
    <property type="entry name" value="DUF72"/>
    <property type="match status" value="1"/>
</dbReference>
<dbReference type="PANTHER" id="PTHR30348:SF4">
    <property type="entry name" value="DUF72 DOMAIN-CONTAINING PROTEIN"/>
    <property type="match status" value="1"/>
</dbReference>
<dbReference type="SUPFAM" id="SSF117396">
    <property type="entry name" value="TM1631-like"/>
    <property type="match status" value="1"/>
</dbReference>
<sequence>MARLLVGCCGFPVGRSKYYSMFSAVELQETFYNPPDPEKLAKLRREAPEGFVFTMKAWQAVTHPLDSPTWKRARVKPGKELADRYGFLRPTKEVFEAWELTARAAKALGARLVVLQTPPSFDASDENLRNAVEFFSSVETGDFLLGWEPRGDWLRKPERIAEVVGRFSRVVHVVDPFRSKPVVERPTAYFRLHGIGPGEVNYRYRYTDEDLSTLCSIVSGLGAEEVYVMFNNVYMAQDASRFKEKCPASNK</sequence>
<dbReference type="OrthoDB" id="35747at2157"/>
<dbReference type="EnsemblBacteria" id="ABL78615">
    <property type="protein sequence ID" value="ABL78615"/>
    <property type="gene ID" value="Tpen_1217"/>
</dbReference>
<proteinExistence type="predicted"/>
<dbReference type="InterPro" id="IPR036520">
    <property type="entry name" value="UPF0759_sf"/>
</dbReference>
<dbReference type="AlphaFoldDB" id="A1RZI5"/>
<dbReference type="EMBL" id="CP000505">
    <property type="protein sequence ID" value="ABL78615.1"/>
    <property type="molecule type" value="Genomic_DNA"/>
</dbReference>
<evidence type="ECO:0000313" key="1">
    <source>
        <dbReference type="EMBL" id="ABL78615.1"/>
    </source>
</evidence>
<dbReference type="Gene3D" id="3.20.20.410">
    <property type="entry name" value="Protein of unknown function UPF0759"/>
    <property type="match status" value="1"/>
</dbReference>
<dbReference type="STRING" id="368408.Tpen_1217"/>
<dbReference type="KEGG" id="tpe:Tpen_1217"/>
<dbReference type="Proteomes" id="UP000000641">
    <property type="component" value="Chromosome"/>
</dbReference>